<sequence length="123" mass="13191">MSQTTTETRKWIDVAGADGIADGEVKTFQVEAYRVAVARANGQLYAVQDLCSHDDGPLGDGDLEGYGIMCPRHGAKFDIRTGAVLAMPAAAPIETFPVMEKDGRIYVALKDRGGDDVVADDSW</sequence>
<keyword evidence="4" id="KW-0411">Iron-sulfur</keyword>
<dbReference type="InterPro" id="IPR017941">
    <property type="entry name" value="Rieske_2Fe-2S"/>
</dbReference>
<dbReference type="CDD" id="cd03528">
    <property type="entry name" value="Rieske_RO_ferredoxin"/>
    <property type="match status" value="1"/>
</dbReference>
<name>A0A382BUL6_9ZZZZ</name>
<keyword evidence="2" id="KW-0479">Metal-binding</keyword>
<dbReference type="AlphaFoldDB" id="A0A382BUL6"/>
<dbReference type="GO" id="GO:0046872">
    <property type="term" value="F:metal ion binding"/>
    <property type="evidence" value="ECO:0007669"/>
    <property type="project" value="UniProtKB-KW"/>
</dbReference>
<dbReference type="Gene3D" id="2.102.10.10">
    <property type="entry name" value="Rieske [2Fe-2S] iron-sulphur domain"/>
    <property type="match status" value="1"/>
</dbReference>
<organism evidence="6">
    <name type="scientific">marine metagenome</name>
    <dbReference type="NCBI Taxonomy" id="408172"/>
    <lineage>
        <taxon>unclassified sequences</taxon>
        <taxon>metagenomes</taxon>
        <taxon>ecological metagenomes</taxon>
    </lineage>
</organism>
<protein>
    <recommendedName>
        <fullName evidence="5">Rieske domain-containing protein</fullName>
    </recommendedName>
</protein>
<dbReference type="InterPro" id="IPR036922">
    <property type="entry name" value="Rieske_2Fe-2S_sf"/>
</dbReference>
<accession>A0A382BUL6</accession>
<dbReference type="SUPFAM" id="SSF50022">
    <property type="entry name" value="ISP domain"/>
    <property type="match status" value="1"/>
</dbReference>
<evidence type="ECO:0000256" key="4">
    <source>
        <dbReference type="ARBA" id="ARBA00023014"/>
    </source>
</evidence>
<dbReference type="PROSITE" id="PS51296">
    <property type="entry name" value="RIESKE"/>
    <property type="match status" value="1"/>
</dbReference>
<feature type="domain" description="Rieske" evidence="5">
    <location>
        <begin position="11"/>
        <end position="107"/>
    </location>
</feature>
<proteinExistence type="predicted"/>
<reference evidence="6" key="1">
    <citation type="submission" date="2018-05" db="EMBL/GenBank/DDBJ databases">
        <authorList>
            <person name="Lanie J.A."/>
            <person name="Ng W.-L."/>
            <person name="Kazmierczak K.M."/>
            <person name="Andrzejewski T.M."/>
            <person name="Davidsen T.M."/>
            <person name="Wayne K.J."/>
            <person name="Tettelin H."/>
            <person name="Glass J.I."/>
            <person name="Rusch D."/>
            <person name="Podicherti R."/>
            <person name="Tsui H.-C.T."/>
            <person name="Winkler M.E."/>
        </authorList>
    </citation>
    <scope>NUCLEOTIDE SEQUENCE</scope>
</reference>
<evidence type="ECO:0000256" key="3">
    <source>
        <dbReference type="ARBA" id="ARBA00023004"/>
    </source>
</evidence>
<keyword evidence="3" id="KW-0408">Iron</keyword>
<gene>
    <name evidence="6" type="ORF">METZ01_LOCUS170016</name>
</gene>
<keyword evidence="1" id="KW-0001">2Fe-2S</keyword>
<dbReference type="PANTHER" id="PTHR21496">
    <property type="entry name" value="FERREDOXIN-RELATED"/>
    <property type="match status" value="1"/>
</dbReference>
<evidence type="ECO:0000256" key="1">
    <source>
        <dbReference type="ARBA" id="ARBA00022714"/>
    </source>
</evidence>
<dbReference type="EMBL" id="UINC01031317">
    <property type="protein sequence ID" value="SVB17162.1"/>
    <property type="molecule type" value="Genomic_DNA"/>
</dbReference>
<evidence type="ECO:0000256" key="2">
    <source>
        <dbReference type="ARBA" id="ARBA00022723"/>
    </source>
</evidence>
<dbReference type="Pfam" id="PF00355">
    <property type="entry name" value="Rieske"/>
    <property type="match status" value="1"/>
</dbReference>
<evidence type="ECO:0000259" key="5">
    <source>
        <dbReference type="PROSITE" id="PS51296"/>
    </source>
</evidence>
<dbReference type="GO" id="GO:0051537">
    <property type="term" value="F:2 iron, 2 sulfur cluster binding"/>
    <property type="evidence" value="ECO:0007669"/>
    <property type="project" value="UniProtKB-KW"/>
</dbReference>
<dbReference type="PANTHER" id="PTHR21496:SF23">
    <property type="entry name" value="3-PHENYLPROPIONATE_CINNAMIC ACID DIOXYGENASE FERREDOXIN SUBUNIT"/>
    <property type="match status" value="1"/>
</dbReference>
<evidence type="ECO:0000313" key="6">
    <source>
        <dbReference type="EMBL" id="SVB17162.1"/>
    </source>
</evidence>